<comment type="caution">
    <text evidence="2">The sequence shown here is derived from an EMBL/GenBank/DDBJ whole genome shotgun (WGS) entry which is preliminary data.</text>
</comment>
<protein>
    <submittedName>
        <fullName evidence="2">CHAD domain-containing protein</fullName>
    </submittedName>
</protein>
<name>A0A4U1BB33_9GAMM</name>
<dbReference type="AlphaFoldDB" id="A0A4U1BB33"/>
<proteinExistence type="predicted"/>
<dbReference type="PANTHER" id="PTHR39339:SF1">
    <property type="entry name" value="CHAD DOMAIN-CONTAINING PROTEIN"/>
    <property type="match status" value="1"/>
</dbReference>
<dbReference type="InterPro" id="IPR007899">
    <property type="entry name" value="CHAD_dom"/>
</dbReference>
<dbReference type="Gene3D" id="1.40.20.10">
    <property type="entry name" value="CHAD domain"/>
    <property type="match status" value="1"/>
</dbReference>
<accession>A0A4U1BB33</accession>
<gene>
    <name evidence="2" type="ORF">FCL40_14930</name>
</gene>
<evidence type="ECO:0000259" key="1">
    <source>
        <dbReference type="PROSITE" id="PS51708"/>
    </source>
</evidence>
<dbReference type="PANTHER" id="PTHR39339">
    <property type="entry name" value="SLR1444 PROTEIN"/>
    <property type="match status" value="1"/>
</dbReference>
<dbReference type="RefSeq" id="WP_136854104.1">
    <property type="nucleotide sequence ID" value="NZ_SWCI01000012.1"/>
</dbReference>
<dbReference type="EMBL" id="SWCI01000012">
    <property type="protein sequence ID" value="TKB47769.1"/>
    <property type="molecule type" value="Genomic_DNA"/>
</dbReference>
<dbReference type="Proteomes" id="UP000305674">
    <property type="component" value="Unassembled WGS sequence"/>
</dbReference>
<evidence type="ECO:0000313" key="3">
    <source>
        <dbReference type="Proteomes" id="UP000305674"/>
    </source>
</evidence>
<dbReference type="InterPro" id="IPR038186">
    <property type="entry name" value="CHAD_dom_sf"/>
</dbReference>
<dbReference type="SMART" id="SM00880">
    <property type="entry name" value="CHAD"/>
    <property type="match status" value="1"/>
</dbReference>
<organism evidence="2 3">
    <name type="scientific">Ferrimonas sediminicola</name>
    <dbReference type="NCBI Taxonomy" id="2569538"/>
    <lineage>
        <taxon>Bacteria</taxon>
        <taxon>Pseudomonadati</taxon>
        <taxon>Pseudomonadota</taxon>
        <taxon>Gammaproteobacteria</taxon>
        <taxon>Alteromonadales</taxon>
        <taxon>Ferrimonadaceae</taxon>
        <taxon>Ferrimonas</taxon>
    </lineage>
</organism>
<dbReference type="PROSITE" id="PS51708">
    <property type="entry name" value="CHAD"/>
    <property type="match status" value="1"/>
</dbReference>
<sequence length="259" mass="29595">MASRVIPELQPRLAALYLQALEQGRAMAPDGDGEPLHRYRVALRKLRCLLKLYRRHFPEEVVTALLASAAQQGRVSNEMRDLDVLAVTLGRTHPLSPQVARWRSDAFARLFLALGQLKRERQLCLSCLSLPWGKGRDSFETVTDKVAQKLAHKVKRDLARALSSGEAEDWHRLRLRIKAQRYLKEVCQPHKPWSRERALQDVLGAFNDSCSQIAFLQSKLDDTNPPLRRQLASLLEQTQLKKQRQLAALNSHSWQGEQN</sequence>
<keyword evidence="3" id="KW-1185">Reference proteome</keyword>
<evidence type="ECO:0000313" key="2">
    <source>
        <dbReference type="EMBL" id="TKB47769.1"/>
    </source>
</evidence>
<reference evidence="2 3" key="1">
    <citation type="submission" date="2019-04" db="EMBL/GenBank/DDBJ databases">
        <authorList>
            <person name="Hwang J.C."/>
        </authorList>
    </citation>
    <scope>NUCLEOTIDE SEQUENCE [LARGE SCALE GENOMIC DNA]</scope>
    <source>
        <strain evidence="2 3">IMCC35001</strain>
    </source>
</reference>
<feature type="domain" description="CHAD" evidence="1">
    <location>
        <begin position="1"/>
        <end position="259"/>
    </location>
</feature>
<dbReference type="Pfam" id="PF05235">
    <property type="entry name" value="CHAD"/>
    <property type="match status" value="1"/>
</dbReference>
<dbReference type="OrthoDB" id="9810154at2"/>